<evidence type="ECO:0000256" key="1">
    <source>
        <dbReference type="SAM" id="SignalP"/>
    </source>
</evidence>
<feature type="chain" id="PRO_5016637077" description="Signal peptide-containing protein" evidence="1">
    <location>
        <begin position="21"/>
        <end position="148"/>
    </location>
</feature>
<evidence type="ECO:0000313" key="3">
    <source>
        <dbReference type="Proteomes" id="UP000253688"/>
    </source>
</evidence>
<dbReference type="STRING" id="40215.BVL33_03145"/>
<dbReference type="AlphaFoldDB" id="A0A365PJ63"/>
<evidence type="ECO:0008006" key="4">
    <source>
        <dbReference type="Google" id="ProtNLM"/>
    </source>
</evidence>
<gene>
    <name evidence="2" type="ORF">DC346_07795</name>
</gene>
<name>A0A365PJ63_ACIJU</name>
<organism evidence="2 3">
    <name type="scientific">Acinetobacter junii</name>
    <dbReference type="NCBI Taxonomy" id="40215"/>
    <lineage>
        <taxon>Bacteria</taxon>
        <taxon>Pseudomonadati</taxon>
        <taxon>Pseudomonadota</taxon>
        <taxon>Gammaproteobacteria</taxon>
        <taxon>Moraxellales</taxon>
        <taxon>Moraxellaceae</taxon>
        <taxon>Acinetobacter</taxon>
    </lineage>
</organism>
<dbReference type="EMBL" id="QEWH01000037">
    <property type="protein sequence ID" value="RBA48198.1"/>
    <property type="molecule type" value="Genomic_DNA"/>
</dbReference>
<keyword evidence="1" id="KW-0732">Signal</keyword>
<accession>A0A365PJ63</accession>
<protein>
    <recommendedName>
        <fullName evidence="4">Signal peptide-containing protein</fullName>
    </recommendedName>
</protein>
<feature type="signal peptide" evidence="1">
    <location>
        <begin position="1"/>
        <end position="20"/>
    </location>
</feature>
<evidence type="ECO:0000313" key="2">
    <source>
        <dbReference type="EMBL" id="RBA48198.1"/>
    </source>
</evidence>
<reference evidence="2 3" key="1">
    <citation type="submission" date="2018-04" db="EMBL/GenBank/DDBJ databases">
        <title>Acinetobacter junii Genome sequencing and assembly.</title>
        <authorList>
            <person name="Su J."/>
            <person name="Rensing C."/>
            <person name="Mazhar H.S."/>
        </authorList>
    </citation>
    <scope>NUCLEOTIDE SEQUENCE [LARGE SCALE GENOMIC DNA]</scope>
    <source>
        <strain evidence="2 3">SC22</strain>
    </source>
</reference>
<proteinExistence type="predicted"/>
<sequence length="148" mass="16887">MTVMPFKTILLRLVSSIGFTACSTLSSQAEQPLQQLQLVQNIDALPDTKTNAASLNKYKNHCMIQFTGYFDGGQSTESWEFKGNQLSRAFSETYQYVPNRLFNATTEKPLLDQKTRKTTVFDIQKPEVKHNFDKLKSYFNQTVLDQCG</sequence>
<dbReference type="Proteomes" id="UP000253688">
    <property type="component" value="Unassembled WGS sequence"/>
</dbReference>
<dbReference type="RefSeq" id="WP_112986990.1">
    <property type="nucleotide sequence ID" value="NZ_CP131470.1"/>
</dbReference>
<comment type="caution">
    <text evidence="2">The sequence shown here is derived from an EMBL/GenBank/DDBJ whole genome shotgun (WGS) entry which is preliminary data.</text>
</comment>